<feature type="transmembrane region" description="Helical" evidence="1">
    <location>
        <begin position="36"/>
        <end position="56"/>
    </location>
</feature>
<keyword evidence="1" id="KW-1133">Transmembrane helix</keyword>
<organism evidence="2 3">
    <name type="scientific">Brochothrix campestris FSL F6-1037</name>
    <dbReference type="NCBI Taxonomy" id="1265861"/>
    <lineage>
        <taxon>Bacteria</taxon>
        <taxon>Bacillati</taxon>
        <taxon>Bacillota</taxon>
        <taxon>Bacilli</taxon>
        <taxon>Bacillales</taxon>
        <taxon>Listeriaceae</taxon>
        <taxon>Brochothrix</taxon>
    </lineage>
</organism>
<keyword evidence="3" id="KW-1185">Reference proteome</keyword>
<comment type="caution">
    <text evidence="2">The sequence shown here is derived from an EMBL/GenBank/DDBJ whole genome shotgun (WGS) entry which is preliminary data.</text>
</comment>
<evidence type="ECO:0000256" key="1">
    <source>
        <dbReference type="SAM" id="Phobius"/>
    </source>
</evidence>
<dbReference type="EMBL" id="AODH01000047">
    <property type="protein sequence ID" value="EUJ36283.1"/>
    <property type="molecule type" value="Genomic_DNA"/>
</dbReference>
<accession>W7CTM9</accession>
<dbReference type="Proteomes" id="UP000019243">
    <property type="component" value="Unassembled WGS sequence"/>
</dbReference>
<protein>
    <submittedName>
        <fullName evidence="2">Uncharacterized protein</fullName>
    </submittedName>
</protein>
<evidence type="ECO:0000313" key="3">
    <source>
        <dbReference type="Proteomes" id="UP000019243"/>
    </source>
</evidence>
<proteinExistence type="predicted"/>
<dbReference type="AlphaFoldDB" id="W7CTM9"/>
<keyword evidence="1" id="KW-0812">Transmembrane</keyword>
<feature type="transmembrane region" description="Helical" evidence="1">
    <location>
        <begin position="12"/>
        <end position="30"/>
    </location>
</feature>
<sequence length="66" mass="7884">MKINFEIKNLISPRVLLQTLVFMVLYYVIAQYQDKFSWGYFALISFLVWSVFGFTPKKERPKNTSK</sequence>
<dbReference type="OrthoDB" id="9893511at2"/>
<gene>
    <name evidence="2" type="ORF">BCAMP_10740</name>
</gene>
<name>W7CTM9_9LIST</name>
<dbReference type="STRING" id="1265861.BCAMP_10740"/>
<evidence type="ECO:0000313" key="2">
    <source>
        <dbReference type="EMBL" id="EUJ36283.1"/>
    </source>
</evidence>
<dbReference type="RefSeq" id="WP_035315340.1">
    <property type="nucleotide sequence ID" value="NZ_AODH01000047.1"/>
</dbReference>
<keyword evidence="1" id="KW-0472">Membrane</keyword>
<reference evidence="2 3" key="1">
    <citation type="submission" date="2012-12" db="EMBL/GenBank/DDBJ databases">
        <title>Novel taxa of Listeriaceae from agricultural environments in the United States.</title>
        <authorList>
            <person name="den Bakker H.C."/>
            <person name="Allred A."/>
            <person name="Warchocki S."/>
            <person name="Wright E.M."/>
            <person name="Burrell A."/>
            <person name="Nightingale K.K."/>
            <person name="Kephart D."/>
            <person name="Wiedmann M."/>
        </authorList>
    </citation>
    <scope>NUCLEOTIDE SEQUENCE [LARGE SCALE GENOMIC DNA]</scope>
    <source>
        <strain evidence="2 3">FSL F6-1037</strain>
    </source>
</reference>